<dbReference type="NCBIfam" id="NF045639">
    <property type="entry name" value="GCX_COOH"/>
    <property type="match status" value="1"/>
</dbReference>
<proteinExistence type="predicted"/>
<dbReference type="EMBL" id="PDUD01000021">
    <property type="protein sequence ID" value="PHN05470.1"/>
    <property type="molecule type" value="Genomic_DNA"/>
</dbReference>
<dbReference type="NCBIfam" id="TIGR04183">
    <property type="entry name" value="Por_Secre_tail"/>
    <property type="match status" value="1"/>
</dbReference>
<dbReference type="InterPro" id="IPR003410">
    <property type="entry name" value="HYR_dom"/>
</dbReference>
<dbReference type="PANTHER" id="PTHR24273">
    <property type="entry name" value="FI04643P-RELATED"/>
    <property type="match status" value="1"/>
</dbReference>
<keyword evidence="4" id="KW-1185">Reference proteome</keyword>
<dbReference type="InterPro" id="IPR013783">
    <property type="entry name" value="Ig-like_fold"/>
</dbReference>
<dbReference type="InterPro" id="IPR026444">
    <property type="entry name" value="Secre_tail"/>
</dbReference>
<name>A0A2D0NAT0_FLAN2</name>
<feature type="domain" description="HYR" evidence="2">
    <location>
        <begin position="1260"/>
        <end position="1352"/>
    </location>
</feature>
<accession>A0A2D0NAT0</accession>
<sequence length="1617" mass="170945">MLFTKTDGNGTDRTPNNGVITYRLENNVNLAEAPVAVCQDVTIEVGGNDARLTPTHADGGSYDPDDRPLELLICDLEGNCSRGWGFTCRDIGETRSFTLQADNGILSTKCDFTVEIVQGPTETMTCPESVTVVPRDCDPVIRDGVLYSSNGESVRPDFELASVPACDFELEYYAERPDGTIDLYPQTFVAREGMRADTFQVGTTKIVYTASYEDENAVDQVQTCSFTVTVIKGESPLECRNDISVEVPPANPDFLNECKVHISRRSDDPYNYSLSSRYSEDDCGILTYSVIGPGIAPTVTTGSGNLDRFDFSVGTSTVVYKLEIIPGIVHTCSFTVSIDADTERDPIFTQCPTETVLLDIYEGISEQELLDQIDFAVAEDDCSIIMDYEFSGLDLDCSALGDIQNGVSLIAYNTSGRTEYCNFSVQTQNVQGVFCPNDITIYLETGACEVLLGAEQLAPVGVGCNEVYNYELLNDLEEILDSGAESSPEQLLSAGTYALRYKWTEQRNNGGLTVDVPLSCSFTIEVPDEESPIAQCQSQTVNLSSIPANLAELVGASSTDNCAIASFSIDRESFDCTDVGNVPVTLTVTDASGNNDACSVNLTVVDDLTITAQCQNVTVTLNESGTGLLTVAMADNGSYTSCDGGALEYSFDAGTPETEINYACHQVGIHNLVLNIKDENGSTASCNFTATVVDLTPPVIACNDISVNLDASGDASITPAELLGASADNCSTAIPLSATQTVFDCNDLGLNTVTLTVADAAGNENTCEATVTVLDNLAPTAVCVNASVYLDANGAGSVTLAELHGASTDNCSPVSPLSATQTNFDCTDLGANIVTLTVADALGNESTCEATVTVIDNLGPTAVCMNASVYLETNGAASVTLAALHGASMDNCSAVSPVSATQTVFDCTDLGSNTVTLTVADGLGNESTCEATVTVLDNVAPVAVCANATVYLDANGTGSVTPAQVHGASTDNCGVVNPLSVSPANFDCNNLGLNTATLTVTDVSGNQSMCEVIVTVVDGIAPVAKCNFTSINLDANGSASLTLEQLHGASTDNCGGVTPVSATQTNFDCTDVGIENVTLTVEDGSGNQSTCLATVTVLDPIAPTAVCQDISVELDANGAASITLDQIHGASTDNCTVVTPVSATQTQFDCADLGANTVTLTVEDITGLQSTCEAIVTVSDQIAPTAICRNTSVSLDQNGMAIVNLAQLHGPSTDNCDFVTPVSATQTEFDCSALGNNTVTLTVGDGSGNTATCTSTVEVLDERSPVIGCKSRYTINLDLNGQATVAAEDLLSNVSDNCTSIETLVYSLSNPDGSVFGRTVDCRLLGDNQVVVTVADGANNESSCELTVDVQDNLIPQARCQDVIVSLEQDGTARITAGMIDNGSSDNCEIVSVSFSPDAVVEELFFDCTQRGNHLSPITVTDQSGNQAICLATIRIRDDFDYCGDCEPNLTLSGTIDPGIYRSEDWIEADGVVEANTSVRLRAGSTVRLLPGFRAEPTSDLIIRIEDCDRPGINSLNMADETLEAPIIRDQRGDLLVYPNPFSDQVRLYYELEEETEIEIRLISVDGSNQKQVLRPQLQDIGTYQLEWSGRDLLPGLYIIQMRQGNEWSSRKLVKMR</sequence>
<dbReference type="Gene3D" id="2.60.40.10">
    <property type="entry name" value="Immunoglobulins"/>
    <property type="match status" value="3"/>
</dbReference>
<dbReference type="PANTHER" id="PTHR24273:SF32">
    <property type="entry name" value="HYALIN"/>
    <property type="match status" value="1"/>
</dbReference>
<evidence type="ECO:0000256" key="1">
    <source>
        <dbReference type="ARBA" id="ARBA00022737"/>
    </source>
</evidence>
<feature type="domain" description="HYR" evidence="2">
    <location>
        <begin position="693"/>
        <end position="775"/>
    </location>
</feature>
<protein>
    <recommendedName>
        <fullName evidence="2">HYR domain-containing protein</fullName>
    </recommendedName>
</protein>
<organism evidence="3 4">
    <name type="scientific">Flavilitoribacter nigricans (strain ATCC 23147 / DSM 23189 / NBRC 102662 / NCIMB 1420 / SS-2)</name>
    <name type="common">Lewinella nigricans</name>
    <dbReference type="NCBI Taxonomy" id="1122177"/>
    <lineage>
        <taxon>Bacteria</taxon>
        <taxon>Pseudomonadati</taxon>
        <taxon>Bacteroidota</taxon>
        <taxon>Saprospiria</taxon>
        <taxon>Saprospirales</taxon>
        <taxon>Lewinellaceae</taxon>
        <taxon>Flavilitoribacter</taxon>
    </lineage>
</organism>
<reference evidence="3 4" key="1">
    <citation type="submission" date="2017-10" db="EMBL/GenBank/DDBJ databases">
        <title>The draft genome sequence of Lewinella nigricans NBRC 102662.</title>
        <authorList>
            <person name="Wang K."/>
        </authorList>
    </citation>
    <scope>NUCLEOTIDE SEQUENCE [LARGE SCALE GENOMIC DNA]</scope>
    <source>
        <strain evidence="3 4">NBRC 102662</strain>
    </source>
</reference>
<evidence type="ECO:0000313" key="4">
    <source>
        <dbReference type="Proteomes" id="UP000223913"/>
    </source>
</evidence>
<evidence type="ECO:0000259" key="2">
    <source>
        <dbReference type="PROSITE" id="PS50825"/>
    </source>
</evidence>
<dbReference type="PROSITE" id="PS50825">
    <property type="entry name" value="HYR"/>
    <property type="match status" value="2"/>
</dbReference>
<dbReference type="Proteomes" id="UP000223913">
    <property type="component" value="Unassembled WGS sequence"/>
</dbReference>
<evidence type="ECO:0000313" key="3">
    <source>
        <dbReference type="EMBL" id="PHN05470.1"/>
    </source>
</evidence>
<keyword evidence="1" id="KW-0677">Repeat</keyword>
<dbReference type="InterPro" id="IPR055015">
    <property type="entry name" value="GCX_COOH"/>
</dbReference>
<comment type="caution">
    <text evidence="3">The sequence shown here is derived from an EMBL/GenBank/DDBJ whole genome shotgun (WGS) entry which is preliminary data.</text>
</comment>
<gene>
    <name evidence="3" type="ORF">CRP01_15865</name>
</gene>